<organism evidence="9 10">
    <name type="scientific">Moraxella pluranimalium</name>
    <dbReference type="NCBI Taxonomy" id="470453"/>
    <lineage>
        <taxon>Bacteria</taxon>
        <taxon>Pseudomonadati</taxon>
        <taxon>Pseudomonadota</taxon>
        <taxon>Gammaproteobacteria</taxon>
        <taxon>Moraxellales</taxon>
        <taxon>Moraxellaceae</taxon>
        <taxon>Moraxella</taxon>
    </lineage>
</organism>
<evidence type="ECO:0000256" key="2">
    <source>
        <dbReference type="ARBA" id="ARBA00022475"/>
    </source>
</evidence>
<dbReference type="NCBIfam" id="TIGR00786">
    <property type="entry name" value="dctM"/>
    <property type="match status" value="1"/>
</dbReference>
<feature type="transmembrane region" description="Helical" evidence="7">
    <location>
        <begin position="311"/>
        <end position="333"/>
    </location>
</feature>
<feature type="transmembrane region" description="Helical" evidence="7">
    <location>
        <begin position="248"/>
        <end position="263"/>
    </location>
</feature>
<evidence type="ECO:0000256" key="4">
    <source>
        <dbReference type="ARBA" id="ARBA00022692"/>
    </source>
</evidence>
<feature type="transmembrane region" description="Helical" evidence="7">
    <location>
        <begin position="220"/>
        <end position="242"/>
    </location>
</feature>
<keyword evidence="5 7" id="KW-1133">Transmembrane helix</keyword>
<comment type="function">
    <text evidence="7">Part of the tripartite ATP-independent periplasmic (TRAP) transport system.</text>
</comment>
<evidence type="ECO:0000256" key="6">
    <source>
        <dbReference type="ARBA" id="ARBA00023136"/>
    </source>
</evidence>
<name>A0A1T0CQV8_9GAMM</name>
<feature type="transmembrane region" description="Helical" evidence="7">
    <location>
        <begin position="12"/>
        <end position="45"/>
    </location>
</feature>
<dbReference type="GO" id="GO:0022857">
    <property type="term" value="F:transmembrane transporter activity"/>
    <property type="evidence" value="ECO:0007669"/>
    <property type="project" value="UniProtKB-UniRule"/>
</dbReference>
<comment type="subcellular location">
    <subcellularLocation>
        <location evidence="1 7">Cell inner membrane</location>
        <topology evidence="1 7">Multi-pass membrane protein</topology>
    </subcellularLocation>
</comment>
<reference evidence="9 10" key="1">
    <citation type="submission" date="2017-02" db="EMBL/GenBank/DDBJ databases">
        <title>Draft genome sequence of Moraxella pluranimalium CCUG 54913T type strain.</title>
        <authorList>
            <person name="Salva-Serra F."/>
            <person name="Engstrom-Jakobsson H."/>
            <person name="Thorell K."/>
            <person name="Jaen-Luchoro D."/>
            <person name="Gonzales-Siles L."/>
            <person name="Karlsson R."/>
            <person name="Yazdan S."/>
            <person name="Boulund F."/>
            <person name="Johnning A."/>
            <person name="Engstrand L."/>
            <person name="Kristiansson E."/>
            <person name="Moore E."/>
        </authorList>
    </citation>
    <scope>NUCLEOTIDE SEQUENCE [LARGE SCALE GENOMIC DNA]</scope>
    <source>
        <strain evidence="9 10">CCUG 54913</strain>
    </source>
</reference>
<dbReference type="OrthoDB" id="9796052at2"/>
<feature type="domain" description="TRAP C4-dicarboxylate transport system permease DctM subunit" evidence="8">
    <location>
        <begin position="15"/>
        <end position="431"/>
    </location>
</feature>
<feature type="transmembrane region" description="Helical" evidence="7">
    <location>
        <begin position="275"/>
        <end position="299"/>
    </location>
</feature>
<evidence type="ECO:0000313" key="9">
    <source>
        <dbReference type="EMBL" id="OOS24609.1"/>
    </source>
</evidence>
<dbReference type="RefSeq" id="WP_078253776.1">
    <property type="nucleotide sequence ID" value="NZ_MUYU01000009.1"/>
</dbReference>
<dbReference type="InterPro" id="IPR004681">
    <property type="entry name" value="TRAP_DctM"/>
</dbReference>
<evidence type="ECO:0000256" key="1">
    <source>
        <dbReference type="ARBA" id="ARBA00004429"/>
    </source>
</evidence>
<dbReference type="InterPro" id="IPR010656">
    <property type="entry name" value="DctM"/>
</dbReference>
<evidence type="ECO:0000313" key="10">
    <source>
        <dbReference type="Proteomes" id="UP000189800"/>
    </source>
</evidence>
<keyword evidence="4 7" id="KW-0812">Transmembrane</keyword>
<gene>
    <name evidence="9" type="ORF">B0680_04050</name>
</gene>
<evidence type="ECO:0000259" key="8">
    <source>
        <dbReference type="Pfam" id="PF06808"/>
    </source>
</evidence>
<dbReference type="AlphaFoldDB" id="A0A1T0CQV8"/>
<feature type="transmembrane region" description="Helical" evidence="7">
    <location>
        <begin position="174"/>
        <end position="199"/>
    </location>
</feature>
<dbReference type="Pfam" id="PF06808">
    <property type="entry name" value="DctM"/>
    <property type="match status" value="1"/>
</dbReference>
<dbReference type="PANTHER" id="PTHR33362">
    <property type="entry name" value="SIALIC ACID TRAP TRANSPORTER PERMEASE PROTEIN SIAT-RELATED"/>
    <property type="match status" value="1"/>
</dbReference>
<feature type="transmembrane region" description="Helical" evidence="7">
    <location>
        <begin position="95"/>
        <end position="119"/>
    </location>
</feature>
<keyword evidence="2" id="KW-1003">Cell membrane</keyword>
<accession>A0A1T0CQV8</accession>
<dbReference type="Proteomes" id="UP000189800">
    <property type="component" value="Unassembled WGS sequence"/>
</dbReference>
<dbReference type="GO" id="GO:0005886">
    <property type="term" value="C:plasma membrane"/>
    <property type="evidence" value="ECO:0007669"/>
    <property type="project" value="UniProtKB-SubCell"/>
</dbReference>
<comment type="subunit">
    <text evidence="7">The complex comprises the extracytoplasmic solute receptor protein and the two transmembrane proteins.</text>
</comment>
<evidence type="ECO:0000256" key="7">
    <source>
        <dbReference type="RuleBase" id="RU369079"/>
    </source>
</evidence>
<proteinExistence type="inferred from homology"/>
<keyword evidence="7" id="KW-0813">Transport</keyword>
<evidence type="ECO:0000256" key="3">
    <source>
        <dbReference type="ARBA" id="ARBA00022519"/>
    </source>
</evidence>
<comment type="caution">
    <text evidence="9">The sequence shown here is derived from an EMBL/GenBank/DDBJ whole genome shotgun (WGS) entry which is preliminary data.</text>
</comment>
<feature type="transmembrane region" description="Helical" evidence="7">
    <location>
        <begin position="140"/>
        <end position="168"/>
    </location>
</feature>
<evidence type="ECO:0000256" key="5">
    <source>
        <dbReference type="ARBA" id="ARBA00022989"/>
    </source>
</evidence>
<feature type="transmembrane region" description="Helical" evidence="7">
    <location>
        <begin position="368"/>
        <end position="390"/>
    </location>
</feature>
<feature type="transmembrane region" description="Helical" evidence="7">
    <location>
        <begin position="340"/>
        <end position="362"/>
    </location>
</feature>
<keyword evidence="3 7" id="KW-0997">Cell inner membrane</keyword>
<comment type="similarity">
    <text evidence="7">Belongs to the TRAP transporter large permease family.</text>
</comment>
<dbReference type="PIRSF" id="PIRSF006066">
    <property type="entry name" value="HI0050"/>
    <property type="match status" value="1"/>
</dbReference>
<feature type="transmembrane region" description="Helical" evidence="7">
    <location>
        <begin position="57"/>
        <end position="75"/>
    </location>
</feature>
<dbReference type="PANTHER" id="PTHR33362:SF5">
    <property type="entry name" value="C4-DICARBOXYLATE TRAP TRANSPORTER LARGE PERMEASE PROTEIN DCTM"/>
    <property type="match status" value="1"/>
</dbReference>
<dbReference type="STRING" id="470453.B0680_04050"/>
<feature type="transmembrane region" description="Helical" evidence="7">
    <location>
        <begin position="411"/>
        <end position="436"/>
    </location>
</feature>
<protein>
    <recommendedName>
        <fullName evidence="7">TRAP transporter large permease protein</fullName>
    </recommendedName>
</protein>
<dbReference type="EMBL" id="MUYU01000009">
    <property type="protein sequence ID" value="OOS24609.1"/>
    <property type="molecule type" value="Genomic_DNA"/>
</dbReference>
<sequence length="441" mass="46795">MDPMIIGLGMGAFTILLLVFRIHIGIAMLMAGVTGYVMIAGWYPLLSYLKGMPFARFSVYDLSVVPLFLLMGNIASRGGLSKRLFQSANAFLGHYRGGAAISAVGACAGFGAICGSSLATAATMGQVALPELKRANYSDALATGALAAGGTLGILIPPSVVLVIYAVLTEQNVSAMFMASLIPGIIAMLGYMLAIAIYVRIVPNSGPAMPRMSWSDRITLLKGVWPVIAVFVLVIGGIYGGLFTPTEAAAIGTVAVGILAFVTKEMTWSGLMNALYDTAASTAMIFLILLGADVLNAFFALSQMPISLAEWVINSGLSPLTVLFAMIIIYIVLGCVMDSLSMILLTIPVFFPIIMGMDFWGLDPTDKAIWFGVLALMVVEIGLITPPVGMNIFIINSMAKNVSMKETYKGVLPFLCSDLIRIVALVFMPSMALWLVHVLNG</sequence>
<keyword evidence="10" id="KW-1185">Reference proteome</keyword>
<keyword evidence="6 7" id="KW-0472">Membrane</keyword>